<feature type="transmembrane region" description="Helical" evidence="1">
    <location>
        <begin position="44"/>
        <end position="65"/>
    </location>
</feature>
<evidence type="ECO:0000256" key="1">
    <source>
        <dbReference type="SAM" id="Phobius"/>
    </source>
</evidence>
<dbReference type="AlphaFoldDB" id="A0A7I8VA44"/>
<reference evidence="2 3" key="1">
    <citation type="submission" date="2020-08" db="EMBL/GenBank/DDBJ databases">
        <authorList>
            <person name="Hejnol A."/>
        </authorList>
    </citation>
    <scope>NUCLEOTIDE SEQUENCE [LARGE SCALE GENOMIC DNA]</scope>
</reference>
<organism evidence="2 3">
    <name type="scientific">Dimorphilus gyrociliatus</name>
    <dbReference type="NCBI Taxonomy" id="2664684"/>
    <lineage>
        <taxon>Eukaryota</taxon>
        <taxon>Metazoa</taxon>
        <taxon>Spiralia</taxon>
        <taxon>Lophotrochozoa</taxon>
        <taxon>Annelida</taxon>
        <taxon>Polychaeta</taxon>
        <taxon>Polychaeta incertae sedis</taxon>
        <taxon>Dinophilidae</taxon>
        <taxon>Dimorphilus</taxon>
    </lineage>
</organism>
<evidence type="ECO:0000313" key="3">
    <source>
        <dbReference type="Proteomes" id="UP000549394"/>
    </source>
</evidence>
<keyword evidence="1" id="KW-1133">Transmembrane helix</keyword>
<keyword evidence="1" id="KW-0472">Membrane</keyword>
<protein>
    <submittedName>
        <fullName evidence="2">Uncharacterized protein</fullName>
    </submittedName>
</protein>
<accession>A0A7I8VA44</accession>
<keyword evidence="3" id="KW-1185">Reference proteome</keyword>
<gene>
    <name evidence="2" type="ORF">DGYR_LOCUS1801</name>
</gene>
<comment type="caution">
    <text evidence="2">The sequence shown here is derived from an EMBL/GenBank/DDBJ whole genome shotgun (WGS) entry which is preliminary data.</text>
</comment>
<proteinExistence type="predicted"/>
<keyword evidence="1" id="KW-0812">Transmembrane</keyword>
<dbReference type="EMBL" id="CAJFCJ010000002">
    <property type="protein sequence ID" value="CAD5112709.1"/>
    <property type="molecule type" value="Genomic_DNA"/>
</dbReference>
<evidence type="ECO:0000313" key="2">
    <source>
        <dbReference type="EMBL" id="CAD5112709.1"/>
    </source>
</evidence>
<name>A0A7I8VA44_9ANNE</name>
<dbReference type="Proteomes" id="UP000549394">
    <property type="component" value="Unassembled WGS sequence"/>
</dbReference>
<sequence length="215" mass="24658">MNDAIEKRRRSRSVTVKVRINMLSNRTSPTEATTRTGIPMKLIWLPYTIFSLIVVALMVASFVSYHKKNGHKYRRRRQALLKNFSLQTLVENIHQVRRNTPNFNRPPPCLPVNHTAEPLLSADFQGSSTFLSVSNVIVLIHHALSFLLLTGRDVVVQQVEKKRKKKEKRVEYLSNSNGSMIDLSLQKDIAATFGTKRAHIRPKQTAIWTLHNVHK</sequence>